<comment type="caution">
    <text evidence="2">The sequence shown here is derived from an EMBL/GenBank/DDBJ whole genome shotgun (WGS) entry which is preliminary data.</text>
</comment>
<feature type="compositionally biased region" description="Basic and acidic residues" evidence="1">
    <location>
        <begin position="191"/>
        <end position="200"/>
    </location>
</feature>
<dbReference type="EMBL" id="WUTW01000001">
    <property type="protein sequence ID" value="MXQ64228.1"/>
    <property type="molecule type" value="Genomic_DNA"/>
</dbReference>
<sequence>MAISDRIVRYLGSVKNLVGCVGGLVGLGLHFTGVAGPYSPAVVAGLYAAGALLAPPEKVALVLDDTVAETGRLRADLAGLVGRVRAHRAPPEALARLDAIAGMLRDLLSRPEVLTAAPDPLYEISRAIRTDLPTSFETYLNLPRWYALRRAGHRTASEELLSQLDLIAASLTRTADDLYAAEAQRLRDHTEYLRGREREGGLTLPDSPSAEP</sequence>
<protein>
    <submittedName>
        <fullName evidence="2">Uncharacterized protein</fullName>
    </submittedName>
</protein>
<dbReference type="Proteomes" id="UP000431901">
    <property type="component" value="Unassembled WGS sequence"/>
</dbReference>
<gene>
    <name evidence="2" type="ORF">GQ466_09275</name>
</gene>
<organism evidence="2 3">
    <name type="scientific">Actinomadura rayongensis</name>
    <dbReference type="NCBI Taxonomy" id="1429076"/>
    <lineage>
        <taxon>Bacteria</taxon>
        <taxon>Bacillati</taxon>
        <taxon>Actinomycetota</taxon>
        <taxon>Actinomycetes</taxon>
        <taxon>Streptosporangiales</taxon>
        <taxon>Thermomonosporaceae</taxon>
        <taxon>Actinomadura</taxon>
    </lineage>
</organism>
<evidence type="ECO:0000313" key="3">
    <source>
        <dbReference type="Proteomes" id="UP000431901"/>
    </source>
</evidence>
<feature type="region of interest" description="Disordered" evidence="1">
    <location>
        <begin position="191"/>
        <end position="212"/>
    </location>
</feature>
<evidence type="ECO:0000256" key="1">
    <source>
        <dbReference type="SAM" id="MobiDB-lite"/>
    </source>
</evidence>
<proteinExistence type="predicted"/>
<reference evidence="2 3" key="1">
    <citation type="submission" date="2019-12" db="EMBL/GenBank/DDBJ databases">
        <title>Nocardia macrotermitis sp. nov. and Nocardia aurantia sp. nov., isolated from the gut of the fungus growing-termite Macrotermes natalensis.</title>
        <authorList>
            <person name="Christine B."/>
            <person name="Rene B."/>
        </authorList>
    </citation>
    <scope>NUCLEOTIDE SEQUENCE [LARGE SCALE GENOMIC DNA]</scope>
    <source>
        <strain evidence="2 3">DSM 102126</strain>
    </source>
</reference>
<evidence type="ECO:0000313" key="2">
    <source>
        <dbReference type="EMBL" id="MXQ64228.1"/>
    </source>
</evidence>
<dbReference type="AlphaFoldDB" id="A0A6I4W470"/>
<dbReference type="RefSeq" id="WP_337193387.1">
    <property type="nucleotide sequence ID" value="NZ_JBHLYI010000014.1"/>
</dbReference>
<keyword evidence="3" id="KW-1185">Reference proteome</keyword>
<name>A0A6I4W470_9ACTN</name>
<accession>A0A6I4W470</accession>